<dbReference type="PANTHER" id="PTHR34980">
    <property type="entry name" value="INNER MEMBRANE PROTEIN-RELATED-RELATED"/>
    <property type="match status" value="1"/>
</dbReference>
<gene>
    <name evidence="2" type="ORF">E2R66_09455</name>
</gene>
<feature type="transmembrane region" description="Helical" evidence="1">
    <location>
        <begin position="12"/>
        <end position="31"/>
    </location>
</feature>
<dbReference type="InterPro" id="IPR008523">
    <property type="entry name" value="DUF805"/>
</dbReference>
<keyword evidence="1" id="KW-0472">Membrane</keyword>
<dbReference type="OrthoDB" id="9812349at2"/>
<evidence type="ECO:0000256" key="1">
    <source>
        <dbReference type="SAM" id="Phobius"/>
    </source>
</evidence>
<organism evidence="2 3">
    <name type="scientific">Mucilaginibacter psychrotolerans</name>
    <dbReference type="NCBI Taxonomy" id="1524096"/>
    <lineage>
        <taxon>Bacteria</taxon>
        <taxon>Pseudomonadati</taxon>
        <taxon>Bacteroidota</taxon>
        <taxon>Sphingobacteriia</taxon>
        <taxon>Sphingobacteriales</taxon>
        <taxon>Sphingobacteriaceae</taxon>
        <taxon>Mucilaginibacter</taxon>
    </lineage>
</organism>
<name>A0A4Y8SHX7_9SPHI</name>
<evidence type="ECO:0000313" key="3">
    <source>
        <dbReference type="Proteomes" id="UP000297540"/>
    </source>
</evidence>
<keyword evidence="1" id="KW-0812">Transmembrane</keyword>
<dbReference type="RefSeq" id="WP_133229964.1">
    <property type="nucleotide sequence ID" value="NZ_SOZE01000007.1"/>
</dbReference>
<comment type="caution">
    <text evidence="2">The sequence shown here is derived from an EMBL/GenBank/DDBJ whole genome shotgun (WGS) entry which is preliminary data.</text>
</comment>
<accession>A0A4Y8SHX7</accession>
<dbReference type="EMBL" id="SOZE01000007">
    <property type="protein sequence ID" value="TFF38250.1"/>
    <property type="molecule type" value="Genomic_DNA"/>
</dbReference>
<evidence type="ECO:0000313" key="2">
    <source>
        <dbReference type="EMBL" id="TFF38250.1"/>
    </source>
</evidence>
<sequence>MHKNPFSLQGRIRRAEYCISCFAYLFVYYFIWGMGDGRGGDTFMIAVSIPILYFALAQGVKRCHDIGKSGWWQFIPFYIFWLMGARGQEGPNPYGPDPKVAPYE</sequence>
<dbReference type="AlphaFoldDB" id="A0A4Y8SHX7"/>
<protein>
    <submittedName>
        <fullName evidence="2">DUF805 domain-containing protein</fullName>
    </submittedName>
</protein>
<dbReference type="Pfam" id="PF05656">
    <property type="entry name" value="DUF805"/>
    <property type="match status" value="1"/>
</dbReference>
<reference evidence="2 3" key="1">
    <citation type="journal article" date="2017" name="Int. J. Syst. Evol. Microbiol.">
        <title>Mucilaginibacterpsychrotolerans sp. nov., isolated from peatlands.</title>
        <authorList>
            <person name="Deng Y."/>
            <person name="Shen L."/>
            <person name="Xu B."/>
            <person name="Liu Y."/>
            <person name="Gu Z."/>
            <person name="Liu H."/>
            <person name="Zhou Y."/>
        </authorList>
    </citation>
    <scope>NUCLEOTIDE SEQUENCE [LARGE SCALE GENOMIC DNA]</scope>
    <source>
        <strain evidence="2 3">NH7-4</strain>
    </source>
</reference>
<dbReference type="Proteomes" id="UP000297540">
    <property type="component" value="Unassembled WGS sequence"/>
</dbReference>
<feature type="transmembrane region" description="Helical" evidence="1">
    <location>
        <begin position="43"/>
        <end position="60"/>
    </location>
</feature>
<keyword evidence="3" id="KW-1185">Reference proteome</keyword>
<dbReference type="GO" id="GO:0005886">
    <property type="term" value="C:plasma membrane"/>
    <property type="evidence" value="ECO:0007669"/>
    <property type="project" value="TreeGrafter"/>
</dbReference>
<proteinExistence type="predicted"/>
<keyword evidence="1" id="KW-1133">Transmembrane helix</keyword>